<evidence type="ECO:0000259" key="1">
    <source>
        <dbReference type="Pfam" id="PF12867"/>
    </source>
</evidence>
<organism evidence="3 4">
    <name type="scientific">Peribacillus butanolivorans</name>
    <dbReference type="NCBI Taxonomy" id="421767"/>
    <lineage>
        <taxon>Bacteria</taxon>
        <taxon>Bacillati</taxon>
        <taxon>Bacillota</taxon>
        <taxon>Bacilli</taxon>
        <taxon>Bacillales</taxon>
        <taxon>Bacillaceae</taxon>
        <taxon>Peribacillus</taxon>
    </lineage>
</organism>
<evidence type="ECO:0000313" key="5">
    <source>
        <dbReference type="Proteomes" id="UP000260457"/>
    </source>
</evidence>
<dbReference type="AlphaFoldDB" id="A0AAX0RY45"/>
<name>A0AAX0RY45_9BACI</name>
<dbReference type="RefSeq" id="WP_098177475.1">
    <property type="nucleotide sequence ID" value="NZ_CP030926.1"/>
</dbReference>
<dbReference type="EMBL" id="NUEQ01000092">
    <property type="protein sequence ID" value="PEJ27906.1"/>
    <property type="molecule type" value="Genomic_DNA"/>
</dbReference>
<dbReference type="Proteomes" id="UP000220106">
    <property type="component" value="Unassembled WGS sequence"/>
</dbReference>
<evidence type="ECO:0000313" key="2">
    <source>
        <dbReference type="EMBL" id="AXN40090.1"/>
    </source>
</evidence>
<accession>A0AAX0RY45</accession>
<dbReference type="EMBL" id="CP030926">
    <property type="protein sequence ID" value="AXN40090.1"/>
    <property type="molecule type" value="Genomic_DNA"/>
</dbReference>
<evidence type="ECO:0000313" key="3">
    <source>
        <dbReference type="EMBL" id="PEJ27906.1"/>
    </source>
</evidence>
<sequence>MNPLQKRFSLIRGKFFERAIDCVTPELASIQPVGFNNTIHWHLGHTLFVTEKFLLDHPRAGNLPDNYVNFFAQGTSPADWTDAVPSYSVLIQQFKEQLDRLLAIPEERLNEKLEKPFKGFTTYSEMVNLALFHETYHMGQIHAMLRVINAAQK</sequence>
<dbReference type="Pfam" id="PF12867">
    <property type="entry name" value="DinB_2"/>
    <property type="match status" value="1"/>
</dbReference>
<proteinExistence type="predicted"/>
<dbReference type="SUPFAM" id="SSF109854">
    <property type="entry name" value="DinB/YfiT-like putative metalloenzymes"/>
    <property type="match status" value="1"/>
</dbReference>
<dbReference type="InterPro" id="IPR024775">
    <property type="entry name" value="DinB-like"/>
</dbReference>
<dbReference type="KEGG" id="pbut:DTO10_18125"/>
<dbReference type="Proteomes" id="UP000260457">
    <property type="component" value="Chromosome"/>
</dbReference>
<dbReference type="InterPro" id="IPR034660">
    <property type="entry name" value="DinB/YfiT-like"/>
</dbReference>
<reference evidence="2 5" key="2">
    <citation type="submission" date="2018-07" db="EMBL/GenBank/DDBJ databases">
        <title>The molecular basis for the intramolecular migration of carboxyl group in the catabolism of para-hydroxybenzoate via gentisate.</title>
        <authorList>
            <person name="Zhao H."/>
            <person name="Xu Y."/>
            <person name="Lin S."/>
            <person name="Spain J.C."/>
            <person name="Zhou N.-Y."/>
        </authorList>
    </citation>
    <scope>NUCLEOTIDE SEQUENCE [LARGE SCALE GENOMIC DNA]</scope>
    <source>
        <strain evidence="2 5">PHB-7a</strain>
    </source>
</reference>
<protein>
    <submittedName>
        <fullName evidence="2">DinB family protein</fullName>
    </submittedName>
    <submittedName>
        <fullName evidence="3">Formate dehydrogenase</fullName>
    </submittedName>
</protein>
<gene>
    <name evidence="3" type="ORF">CN689_22770</name>
    <name evidence="2" type="ORF">DTO10_18125</name>
</gene>
<dbReference type="Gene3D" id="1.20.120.450">
    <property type="entry name" value="dinb family like domain"/>
    <property type="match status" value="1"/>
</dbReference>
<evidence type="ECO:0000313" key="4">
    <source>
        <dbReference type="Proteomes" id="UP000220106"/>
    </source>
</evidence>
<reference evidence="3 4" key="1">
    <citation type="submission" date="2017-09" db="EMBL/GenBank/DDBJ databases">
        <title>Large-scale bioinformatics analysis of Bacillus genomes uncovers conserved roles of natural products in bacterial physiology.</title>
        <authorList>
            <consortium name="Agbiome Team Llc"/>
            <person name="Bleich R.M."/>
            <person name="Kirk G.J."/>
            <person name="Santa Maria K.C."/>
            <person name="Allen S.E."/>
            <person name="Farag S."/>
            <person name="Shank E.A."/>
            <person name="Bowers A."/>
        </authorList>
    </citation>
    <scope>NUCLEOTIDE SEQUENCE [LARGE SCALE GENOMIC DNA]</scope>
    <source>
        <strain evidence="3 4">AFS003229</strain>
    </source>
</reference>
<feature type="domain" description="DinB-like" evidence="1">
    <location>
        <begin position="16"/>
        <end position="141"/>
    </location>
</feature>
<keyword evidence="5" id="KW-1185">Reference proteome</keyword>